<dbReference type="GO" id="GO:0005737">
    <property type="term" value="C:cytoplasm"/>
    <property type="evidence" value="ECO:0007669"/>
    <property type="project" value="InterPro"/>
</dbReference>
<evidence type="ECO:0000313" key="8">
    <source>
        <dbReference type="Proteomes" id="UP000232196"/>
    </source>
</evidence>
<organism evidence="7 8">
    <name type="scientific">Leptospira hartskeerlii</name>
    <dbReference type="NCBI Taxonomy" id="2023177"/>
    <lineage>
        <taxon>Bacteria</taxon>
        <taxon>Pseudomonadati</taxon>
        <taxon>Spirochaetota</taxon>
        <taxon>Spirochaetia</taxon>
        <taxon>Leptospirales</taxon>
        <taxon>Leptospiraceae</taxon>
        <taxon>Leptospira</taxon>
    </lineage>
</organism>
<comment type="similarity">
    <text evidence="1 6">Belongs to the transferase hexapeptide repeat family.</text>
</comment>
<evidence type="ECO:0000256" key="5">
    <source>
        <dbReference type="ARBA" id="ARBA00049486"/>
    </source>
</evidence>
<keyword evidence="2" id="KW-0028">Amino-acid biosynthesis</keyword>
<comment type="catalytic activity">
    <reaction evidence="5 6">
        <text>L-serine + acetyl-CoA = O-acetyl-L-serine + CoA</text>
        <dbReference type="Rhea" id="RHEA:24560"/>
        <dbReference type="ChEBI" id="CHEBI:33384"/>
        <dbReference type="ChEBI" id="CHEBI:57287"/>
        <dbReference type="ChEBI" id="CHEBI:57288"/>
        <dbReference type="ChEBI" id="CHEBI:58340"/>
        <dbReference type="EC" id="2.3.1.30"/>
    </reaction>
</comment>
<dbReference type="Gene3D" id="1.10.3130.10">
    <property type="entry name" value="serine acetyltransferase, domain 1"/>
    <property type="match status" value="1"/>
</dbReference>
<dbReference type="FunFam" id="2.160.10.10:FF:000007">
    <property type="entry name" value="Serine acetyltransferase"/>
    <property type="match status" value="1"/>
</dbReference>
<dbReference type="Gene3D" id="2.160.10.10">
    <property type="entry name" value="Hexapeptide repeat proteins"/>
    <property type="match status" value="1"/>
</dbReference>
<sequence>MIREIQAIFKNDPAARGLEFILYPGLHSILLHKYIAYPLYKIRLKFLARFVSQFNRFLTGIEIHPGAKIGSGLFIDHGMGIVIGGTAEIGDDCILFHGVTLGGTGNHQGKRHPTIGNNVLIGARATVLGPVHVGNNVKIGAEAVIIDHDIPNDCTVVGAPGKIVRLKGKKVKISLKKTNLA</sequence>
<dbReference type="GO" id="GO:0009001">
    <property type="term" value="F:serine O-acetyltransferase activity"/>
    <property type="evidence" value="ECO:0007669"/>
    <property type="project" value="UniProtKB-EC"/>
</dbReference>
<keyword evidence="4 6" id="KW-0012">Acyltransferase</keyword>
<dbReference type="Proteomes" id="UP000232196">
    <property type="component" value="Unassembled WGS sequence"/>
</dbReference>
<dbReference type="InterPro" id="IPR001451">
    <property type="entry name" value="Hexapep"/>
</dbReference>
<dbReference type="PIRSF" id="PIRSF000441">
    <property type="entry name" value="CysE"/>
    <property type="match status" value="1"/>
</dbReference>
<comment type="caution">
    <text evidence="7">The sequence shown here is derived from an EMBL/GenBank/DDBJ whole genome shotgun (WGS) entry which is preliminary data.</text>
</comment>
<dbReference type="InterPro" id="IPR011004">
    <property type="entry name" value="Trimer_LpxA-like_sf"/>
</dbReference>
<evidence type="ECO:0000256" key="2">
    <source>
        <dbReference type="ARBA" id="ARBA00022605"/>
    </source>
</evidence>
<evidence type="ECO:0000256" key="3">
    <source>
        <dbReference type="ARBA" id="ARBA00022679"/>
    </source>
</evidence>
<dbReference type="OrthoDB" id="9801456at2"/>
<dbReference type="InterPro" id="IPR042122">
    <property type="entry name" value="Ser_AcTrfase_N_sf"/>
</dbReference>
<accession>A0A2M9XGF0</accession>
<dbReference type="InterPro" id="IPR045304">
    <property type="entry name" value="LbH_SAT"/>
</dbReference>
<keyword evidence="8" id="KW-1185">Reference proteome</keyword>
<gene>
    <name evidence="7" type="ORF">CH357_03935</name>
</gene>
<dbReference type="EC" id="2.3.1.30" evidence="6"/>
<evidence type="ECO:0000256" key="6">
    <source>
        <dbReference type="PIRNR" id="PIRNR000441"/>
    </source>
</evidence>
<dbReference type="GO" id="GO:0006535">
    <property type="term" value="P:cysteine biosynthetic process from serine"/>
    <property type="evidence" value="ECO:0007669"/>
    <property type="project" value="InterPro"/>
</dbReference>
<protein>
    <recommendedName>
        <fullName evidence="6">Serine acetyltransferase</fullName>
        <ecNumber evidence="6">2.3.1.30</ecNumber>
    </recommendedName>
</protein>
<evidence type="ECO:0000256" key="1">
    <source>
        <dbReference type="ARBA" id="ARBA00007274"/>
    </source>
</evidence>
<proteinExistence type="inferred from homology"/>
<evidence type="ECO:0000256" key="4">
    <source>
        <dbReference type="ARBA" id="ARBA00023315"/>
    </source>
</evidence>
<dbReference type="NCBIfam" id="NF041874">
    <property type="entry name" value="EPS_EpsC"/>
    <property type="match status" value="1"/>
</dbReference>
<evidence type="ECO:0000313" key="7">
    <source>
        <dbReference type="EMBL" id="PJZ26652.1"/>
    </source>
</evidence>
<dbReference type="CDD" id="cd03354">
    <property type="entry name" value="LbH_SAT"/>
    <property type="match status" value="1"/>
</dbReference>
<dbReference type="RefSeq" id="WP_100705469.1">
    <property type="nucleotide sequence ID" value="NZ_NPDL01000002.1"/>
</dbReference>
<name>A0A2M9XGF0_9LEPT</name>
<dbReference type="AlphaFoldDB" id="A0A2M9XGF0"/>
<dbReference type="EMBL" id="NPDN01000002">
    <property type="protein sequence ID" value="PJZ26652.1"/>
    <property type="molecule type" value="Genomic_DNA"/>
</dbReference>
<dbReference type="InterPro" id="IPR053376">
    <property type="entry name" value="Serine_acetyltransferase"/>
</dbReference>
<reference evidence="7 8" key="1">
    <citation type="submission" date="2017-07" db="EMBL/GenBank/DDBJ databases">
        <title>Leptospira spp. isolated from tropical soils.</title>
        <authorList>
            <person name="Thibeaux R."/>
            <person name="Iraola G."/>
            <person name="Ferres I."/>
            <person name="Bierque E."/>
            <person name="Girault D."/>
            <person name="Soupe-Gilbert M.-E."/>
            <person name="Picardeau M."/>
            <person name="Goarant C."/>
        </authorList>
    </citation>
    <scope>NUCLEOTIDE SEQUENCE [LARGE SCALE GENOMIC DNA]</scope>
    <source>
        <strain evidence="7 8">MCA1-C-A1</strain>
    </source>
</reference>
<dbReference type="PANTHER" id="PTHR42811">
    <property type="entry name" value="SERINE ACETYLTRANSFERASE"/>
    <property type="match status" value="1"/>
</dbReference>
<dbReference type="InterPro" id="IPR005881">
    <property type="entry name" value="Ser_O-AcTrfase"/>
</dbReference>
<dbReference type="Pfam" id="PF00132">
    <property type="entry name" value="Hexapep"/>
    <property type="match status" value="1"/>
</dbReference>
<keyword evidence="3 6" id="KW-0808">Transferase</keyword>
<dbReference type="SUPFAM" id="SSF51161">
    <property type="entry name" value="Trimeric LpxA-like enzymes"/>
    <property type="match status" value="1"/>
</dbReference>